<dbReference type="InterPro" id="IPR009200">
    <property type="entry name" value="DUF1269_membrane"/>
</dbReference>
<keyword evidence="2" id="KW-1185">Reference proteome</keyword>
<gene>
    <name evidence="1" type="ORF">D3P05_18340</name>
</gene>
<dbReference type="RefSeq" id="WP_119900250.1">
    <property type="nucleotide sequence ID" value="NZ_QNRC01000045.1"/>
</dbReference>
<dbReference type="AlphaFoldDB" id="A0A419A0I9"/>
<dbReference type="EMBL" id="QZEW01000098">
    <property type="protein sequence ID" value="RJL06309.1"/>
    <property type="molecule type" value="Genomic_DNA"/>
</dbReference>
<reference evidence="2" key="1">
    <citation type="submission" date="2018-09" db="EMBL/GenBank/DDBJ databases">
        <title>Paracoccus onubensis nov. sp. a moderate halophilic bacterium isolated from Gruta de las Maravillas (Aracena, Spain).</title>
        <authorList>
            <person name="Jurado V."/>
            <person name="Gutierrez-Patricio S."/>
            <person name="Gonzalez-Pimentel J.L."/>
            <person name="Miller A.Z."/>
            <person name="Laiz L."/>
            <person name="Saiz-Jimenez C."/>
        </authorList>
    </citation>
    <scope>NUCLEOTIDE SEQUENCE [LARGE SCALE GENOMIC DNA]</scope>
    <source>
        <strain evidence="2">DSM 26381</strain>
    </source>
</reference>
<dbReference type="Proteomes" id="UP000283587">
    <property type="component" value="Unassembled WGS sequence"/>
</dbReference>
<name>A0A419A0I9_9RHOB</name>
<dbReference type="OrthoDB" id="275223at2"/>
<sequence>MSELIVIAFDDETTGFELRAELVKMQKDYLIEMEDAVVVTREGEDDIKLHQAVNLTAAGAIGGGFWGTLVGLLFLNPLLGAAVGAGAGALAGRLTDIGINDDFMRDVGHSLQPGGSAVFVLVRKMTADKVLERLKDFHARGRVLQTSLSHEDEQKLRDAVSGAAIAGPA</sequence>
<organism evidence="1 2">
    <name type="scientific">Paracoccus siganidrum</name>
    <dbReference type="NCBI Taxonomy" id="1276757"/>
    <lineage>
        <taxon>Bacteria</taxon>
        <taxon>Pseudomonadati</taxon>
        <taxon>Pseudomonadota</taxon>
        <taxon>Alphaproteobacteria</taxon>
        <taxon>Rhodobacterales</taxon>
        <taxon>Paracoccaceae</taxon>
        <taxon>Paracoccus</taxon>
    </lineage>
</organism>
<accession>A0A419A0I9</accession>
<evidence type="ECO:0000313" key="1">
    <source>
        <dbReference type="EMBL" id="RJL06309.1"/>
    </source>
</evidence>
<dbReference type="Pfam" id="PF06897">
    <property type="entry name" value="DUF1269"/>
    <property type="match status" value="1"/>
</dbReference>
<proteinExistence type="predicted"/>
<comment type="caution">
    <text evidence="1">The sequence shown here is derived from an EMBL/GenBank/DDBJ whole genome shotgun (WGS) entry which is preliminary data.</text>
</comment>
<evidence type="ECO:0000313" key="2">
    <source>
        <dbReference type="Proteomes" id="UP000283587"/>
    </source>
</evidence>
<protein>
    <submittedName>
        <fullName evidence="1">DUF1269 domain-containing protein</fullName>
    </submittedName>
</protein>